<dbReference type="AlphaFoldDB" id="A0A1H5KLI8"/>
<keyword evidence="5 6" id="KW-0472">Membrane</keyword>
<name>A0A1H5KLI8_9MICC</name>
<dbReference type="EMBL" id="FNTV01000001">
    <property type="protein sequence ID" value="SEE65709.1"/>
    <property type="molecule type" value="Genomic_DNA"/>
</dbReference>
<evidence type="ECO:0000313" key="8">
    <source>
        <dbReference type="EMBL" id="SEE65709.1"/>
    </source>
</evidence>
<evidence type="ECO:0000256" key="6">
    <source>
        <dbReference type="SAM" id="Phobius"/>
    </source>
</evidence>
<proteinExistence type="predicted"/>
<keyword evidence="3 6" id="KW-0812">Transmembrane</keyword>
<dbReference type="PANTHER" id="PTHR35007:SF2">
    <property type="entry name" value="PILUS ASSEMBLE PROTEIN"/>
    <property type="match status" value="1"/>
</dbReference>
<feature type="transmembrane region" description="Helical" evidence="6">
    <location>
        <begin position="117"/>
        <end position="137"/>
    </location>
</feature>
<accession>A0A1H5KLI8</accession>
<feature type="transmembrane region" description="Helical" evidence="6">
    <location>
        <begin position="259"/>
        <end position="285"/>
    </location>
</feature>
<protein>
    <submittedName>
        <fullName evidence="8">Tight adherence protein C</fullName>
    </submittedName>
</protein>
<evidence type="ECO:0000313" key="9">
    <source>
        <dbReference type="Proteomes" id="UP000182725"/>
    </source>
</evidence>
<reference evidence="8 9" key="1">
    <citation type="submission" date="2016-10" db="EMBL/GenBank/DDBJ databases">
        <authorList>
            <person name="de Groot N.N."/>
        </authorList>
    </citation>
    <scope>NUCLEOTIDE SEQUENCE [LARGE SCALE GENOMIC DNA]</scope>
    <source>
        <strain evidence="8 9">DSM 22274</strain>
    </source>
</reference>
<dbReference type="GO" id="GO:0005886">
    <property type="term" value="C:plasma membrane"/>
    <property type="evidence" value="ECO:0007669"/>
    <property type="project" value="UniProtKB-SubCell"/>
</dbReference>
<feature type="transmembrane region" description="Helical" evidence="6">
    <location>
        <begin position="92"/>
        <end position="111"/>
    </location>
</feature>
<dbReference type="Proteomes" id="UP000182725">
    <property type="component" value="Unassembled WGS sequence"/>
</dbReference>
<dbReference type="RefSeq" id="WP_074711560.1">
    <property type="nucleotide sequence ID" value="NZ_FNTV01000001.1"/>
</dbReference>
<evidence type="ECO:0000259" key="7">
    <source>
        <dbReference type="Pfam" id="PF00482"/>
    </source>
</evidence>
<gene>
    <name evidence="8" type="ORF">SAMN04489740_2073</name>
</gene>
<evidence type="ECO:0000256" key="4">
    <source>
        <dbReference type="ARBA" id="ARBA00022989"/>
    </source>
</evidence>
<dbReference type="PANTHER" id="PTHR35007">
    <property type="entry name" value="INTEGRAL MEMBRANE PROTEIN-RELATED"/>
    <property type="match status" value="1"/>
</dbReference>
<evidence type="ECO:0000256" key="5">
    <source>
        <dbReference type="ARBA" id="ARBA00023136"/>
    </source>
</evidence>
<organism evidence="8 9">
    <name type="scientific">Arthrobacter alpinus</name>
    <dbReference type="NCBI Taxonomy" id="656366"/>
    <lineage>
        <taxon>Bacteria</taxon>
        <taxon>Bacillati</taxon>
        <taxon>Actinomycetota</taxon>
        <taxon>Actinomycetes</taxon>
        <taxon>Micrococcales</taxon>
        <taxon>Micrococcaceae</taxon>
        <taxon>Arthrobacter</taxon>
    </lineage>
</organism>
<feature type="domain" description="Type II secretion system protein GspF" evidence="7">
    <location>
        <begin position="156"/>
        <end position="280"/>
    </location>
</feature>
<keyword evidence="2" id="KW-1003">Cell membrane</keyword>
<evidence type="ECO:0000256" key="1">
    <source>
        <dbReference type="ARBA" id="ARBA00004651"/>
    </source>
</evidence>
<keyword evidence="4 6" id="KW-1133">Transmembrane helix</keyword>
<dbReference type="InterPro" id="IPR018076">
    <property type="entry name" value="T2SS_GspF_dom"/>
</dbReference>
<evidence type="ECO:0000256" key="2">
    <source>
        <dbReference type="ARBA" id="ARBA00022475"/>
    </source>
</evidence>
<feature type="transmembrane region" description="Helical" evidence="6">
    <location>
        <begin position="6"/>
        <end position="26"/>
    </location>
</feature>
<sequence>MSTTAWLLIAIIILPLSYLAWSLIAVDRLSARLIQLRLRSVARKPQADTAEVMQGGLVKLARKLTPGSYVAHLNRMLGNAGRPASMPLDRLLAIKPLAALGGAMVGLLVASSGSSRAVLLAIGITAGCYFLPDALVYNTGTKRRAAITLDLPNVMDQLLISVEAGLGFEAAMSRVGASGKGPMAEEMSRTLQDIQAGRTRREAYKDMAERSSVPDLKSFVGAVIQADVQGLSVARVLKPQADQMRIKRRLRAEEKAMKLPVAVVFPLLLFIFPPLFIVILGPAVINAIATFSGR</sequence>
<dbReference type="Pfam" id="PF00482">
    <property type="entry name" value="T2SSF"/>
    <property type="match status" value="1"/>
</dbReference>
<evidence type="ECO:0000256" key="3">
    <source>
        <dbReference type="ARBA" id="ARBA00022692"/>
    </source>
</evidence>
<comment type="subcellular location">
    <subcellularLocation>
        <location evidence="1">Cell membrane</location>
        <topology evidence="1">Multi-pass membrane protein</topology>
    </subcellularLocation>
</comment>